<dbReference type="Proteomes" id="UP001151760">
    <property type="component" value="Unassembled WGS sequence"/>
</dbReference>
<organism evidence="1 2">
    <name type="scientific">Tanacetum coccineum</name>
    <dbReference type="NCBI Taxonomy" id="301880"/>
    <lineage>
        <taxon>Eukaryota</taxon>
        <taxon>Viridiplantae</taxon>
        <taxon>Streptophyta</taxon>
        <taxon>Embryophyta</taxon>
        <taxon>Tracheophyta</taxon>
        <taxon>Spermatophyta</taxon>
        <taxon>Magnoliopsida</taxon>
        <taxon>eudicotyledons</taxon>
        <taxon>Gunneridae</taxon>
        <taxon>Pentapetalae</taxon>
        <taxon>asterids</taxon>
        <taxon>campanulids</taxon>
        <taxon>Asterales</taxon>
        <taxon>Asteraceae</taxon>
        <taxon>Asteroideae</taxon>
        <taxon>Anthemideae</taxon>
        <taxon>Anthemidinae</taxon>
        <taxon>Tanacetum</taxon>
    </lineage>
</organism>
<proteinExistence type="predicted"/>
<reference evidence="1" key="2">
    <citation type="submission" date="2022-01" db="EMBL/GenBank/DDBJ databases">
        <authorList>
            <person name="Yamashiro T."/>
            <person name="Shiraishi A."/>
            <person name="Satake H."/>
            <person name="Nakayama K."/>
        </authorList>
    </citation>
    <scope>NUCLEOTIDE SEQUENCE</scope>
</reference>
<feature type="non-terminal residue" evidence="1">
    <location>
        <position position="1"/>
    </location>
</feature>
<evidence type="ECO:0000313" key="1">
    <source>
        <dbReference type="EMBL" id="GJT89124.1"/>
    </source>
</evidence>
<name>A0ABQ5HMU4_9ASTR</name>
<dbReference type="EMBL" id="BQNB010019794">
    <property type="protein sequence ID" value="GJT89124.1"/>
    <property type="molecule type" value="Genomic_DNA"/>
</dbReference>
<evidence type="ECO:0000313" key="2">
    <source>
        <dbReference type="Proteomes" id="UP001151760"/>
    </source>
</evidence>
<keyword evidence="2" id="KW-1185">Reference proteome</keyword>
<sequence>LVLELVEIADVDETEDETEDLGVGVNAYNPPRSFPVVSVPSWP</sequence>
<protein>
    <submittedName>
        <fullName evidence="1">Uncharacterized protein</fullName>
    </submittedName>
</protein>
<accession>A0ABQ5HMU4</accession>
<comment type="caution">
    <text evidence="1">The sequence shown here is derived from an EMBL/GenBank/DDBJ whole genome shotgun (WGS) entry which is preliminary data.</text>
</comment>
<reference evidence="1" key="1">
    <citation type="journal article" date="2022" name="Int. J. Mol. Sci.">
        <title>Draft Genome of Tanacetum Coccineum: Genomic Comparison of Closely Related Tanacetum-Family Plants.</title>
        <authorList>
            <person name="Yamashiro T."/>
            <person name="Shiraishi A."/>
            <person name="Nakayama K."/>
            <person name="Satake H."/>
        </authorList>
    </citation>
    <scope>NUCLEOTIDE SEQUENCE</scope>
</reference>
<gene>
    <name evidence="1" type="ORF">Tco_1070841</name>
</gene>